<reference evidence="12" key="1">
    <citation type="submission" date="2019-09" db="EMBL/GenBank/DDBJ databases">
        <title>Bird 10,000 Genomes (B10K) Project - Family phase.</title>
        <authorList>
            <person name="Zhang G."/>
        </authorList>
    </citation>
    <scope>NUCLEOTIDE SEQUENCE</scope>
    <source>
        <strain evidence="12">B10K-DU-001-08</strain>
        <tissue evidence="12">Muscle</tissue>
    </source>
</reference>
<evidence type="ECO:0000256" key="6">
    <source>
        <dbReference type="ARBA" id="ARBA00022833"/>
    </source>
</evidence>
<keyword evidence="3" id="KW-0808">Transferase</keyword>
<dbReference type="InterPro" id="IPR001841">
    <property type="entry name" value="Znf_RING"/>
</dbReference>
<dbReference type="PROSITE" id="PS50089">
    <property type="entry name" value="ZF_RING_2"/>
    <property type="match status" value="1"/>
</dbReference>
<name>A0A851P5G8_9GALL</name>
<feature type="region of interest" description="Disordered" evidence="10">
    <location>
        <begin position="224"/>
        <end position="253"/>
    </location>
</feature>
<dbReference type="Proteomes" id="UP000613066">
    <property type="component" value="Unassembled WGS sequence"/>
</dbReference>
<evidence type="ECO:0000313" key="12">
    <source>
        <dbReference type="EMBL" id="NXC49999.1"/>
    </source>
</evidence>
<dbReference type="SUPFAM" id="SSF57850">
    <property type="entry name" value="RING/U-box"/>
    <property type="match status" value="1"/>
</dbReference>
<keyword evidence="13" id="KW-1185">Reference proteome</keyword>
<dbReference type="EC" id="2.3.2.27" evidence="2"/>
<comment type="catalytic activity">
    <reaction evidence="1">
        <text>S-ubiquitinyl-[E2 ubiquitin-conjugating enzyme]-L-cysteine + [acceptor protein]-L-lysine = [E2 ubiquitin-conjugating enzyme]-L-cysteine + N(6)-ubiquitinyl-[acceptor protein]-L-lysine.</text>
        <dbReference type="EC" id="2.3.2.27"/>
    </reaction>
</comment>
<evidence type="ECO:0000313" key="13">
    <source>
        <dbReference type="Proteomes" id="UP000613066"/>
    </source>
</evidence>
<dbReference type="PROSITE" id="PS00518">
    <property type="entry name" value="ZF_RING_1"/>
    <property type="match status" value="1"/>
</dbReference>
<dbReference type="EMBL" id="WBMW01005764">
    <property type="protein sequence ID" value="NXC49999.1"/>
    <property type="molecule type" value="Genomic_DNA"/>
</dbReference>
<evidence type="ECO:0000256" key="1">
    <source>
        <dbReference type="ARBA" id="ARBA00000900"/>
    </source>
</evidence>
<dbReference type="GO" id="GO:0016874">
    <property type="term" value="F:ligase activity"/>
    <property type="evidence" value="ECO:0007669"/>
    <property type="project" value="UniProtKB-KW"/>
</dbReference>
<dbReference type="AlphaFoldDB" id="A0A851P5G8"/>
<keyword evidence="5 9" id="KW-0863">Zinc-finger</keyword>
<dbReference type="GO" id="GO:0061630">
    <property type="term" value="F:ubiquitin protein ligase activity"/>
    <property type="evidence" value="ECO:0007669"/>
    <property type="project" value="UniProtKB-EC"/>
</dbReference>
<dbReference type="InterPro" id="IPR013083">
    <property type="entry name" value="Znf_RING/FYVE/PHD"/>
</dbReference>
<evidence type="ECO:0000259" key="11">
    <source>
        <dbReference type="PROSITE" id="PS50089"/>
    </source>
</evidence>
<dbReference type="Pfam" id="PF00097">
    <property type="entry name" value="zf-C3HC4"/>
    <property type="match status" value="1"/>
</dbReference>
<feature type="non-terminal residue" evidence="12">
    <location>
        <position position="1"/>
    </location>
</feature>
<protein>
    <recommendedName>
        <fullName evidence="2">RING-type E3 ubiquitin transferase</fullName>
        <ecNumber evidence="2">2.3.2.27</ecNumber>
    </recommendedName>
</protein>
<dbReference type="Gene3D" id="3.30.40.10">
    <property type="entry name" value="Zinc/RING finger domain, C3HC4 (zinc finger)"/>
    <property type="match status" value="1"/>
</dbReference>
<comment type="caution">
    <text evidence="12">The sequence shown here is derived from an EMBL/GenBank/DDBJ whole genome shotgun (WGS) entry which is preliminary data.</text>
</comment>
<dbReference type="PANTHER" id="PTHR46077:SF1">
    <property type="entry name" value="TOP1 BINDING ARGININE_SERINE RICH PROTEIN, E3 UBIQUITIN LIGASE"/>
    <property type="match status" value="1"/>
</dbReference>
<evidence type="ECO:0000256" key="10">
    <source>
        <dbReference type="SAM" id="MobiDB-lite"/>
    </source>
</evidence>
<keyword evidence="7" id="KW-0805">Transcription regulation</keyword>
<feature type="domain" description="RING-type" evidence="11">
    <location>
        <begin position="1"/>
        <end position="39"/>
    </location>
</feature>
<evidence type="ECO:0000256" key="2">
    <source>
        <dbReference type="ARBA" id="ARBA00012483"/>
    </source>
</evidence>
<feature type="non-terminal residue" evidence="12">
    <location>
        <position position="253"/>
    </location>
</feature>
<keyword evidence="12" id="KW-0436">Ligase</keyword>
<accession>A0A851P5G8</accession>
<dbReference type="PANTHER" id="PTHR46077">
    <property type="entry name" value="E3 UBIQUITIN-PROTEIN LIGASE TOPORS"/>
    <property type="match status" value="1"/>
</dbReference>
<dbReference type="InterPro" id="IPR017907">
    <property type="entry name" value="Znf_RING_CS"/>
</dbReference>
<keyword evidence="4" id="KW-0479">Metal-binding</keyword>
<keyword evidence="8" id="KW-0804">Transcription</keyword>
<dbReference type="GO" id="GO:0008270">
    <property type="term" value="F:zinc ion binding"/>
    <property type="evidence" value="ECO:0007669"/>
    <property type="project" value="UniProtKB-KW"/>
</dbReference>
<evidence type="ECO:0000256" key="7">
    <source>
        <dbReference type="ARBA" id="ARBA00023015"/>
    </source>
</evidence>
<organism evidence="12 13">
    <name type="scientific">Penelope pileata</name>
    <dbReference type="NCBI Taxonomy" id="1118817"/>
    <lineage>
        <taxon>Eukaryota</taxon>
        <taxon>Metazoa</taxon>
        <taxon>Chordata</taxon>
        <taxon>Craniata</taxon>
        <taxon>Vertebrata</taxon>
        <taxon>Euteleostomi</taxon>
        <taxon>Archelosauria</taxon>
        <taxon>Archosauria</taxon>
        <taxon>Dinosauria</taxon>
        <taxon>Saurischia</taxon>
        <taxon>Theropoda</taxon>
        <taxon>Coelurosauria</taxon>
        <taxon>Aves</taxon>
        <taxon>Neognathae</taxon>
        <taxon>Galloanserae</taxon>
        <taxon>Galliformes</taxon>
        <taxon>Cracidae</taxon>
        <taxon>Penelope</taxon>
    </lineage>
</organism>
<keyword evidence="6" id="KW-0862">Zinc</keyword>
<gene>
    <name evidence="12" type="primary">Topors_3</name>
    <name evidence="12" type="ORF">PENPIL_R01427</name>
</gene>
<evidence type="ECO:0000256" key="3">
    <source>
        <dbReference type="ARBA" id="ARBA00022679"/>
    </source>
</evidence>
<dbReference type="OrthoDB" id="21204at2759"/>
<evidence type="ECO:0000256" key="8">
    <source>
        <dbReference type="ARBA" id="ARBA00023163"/>
    </source>
</evidence>
<evidence type="ECO:0000256" key="5">
    <source>
        <dbReference type="ARBA" id="ARBA00022771"/>
    </source>
</evidence>
<sequence>PVCCEVQKDIAYAEPCRHQFCLGCILRWAKQKESCPLCRTAIRVIKAAAWNNEDELDFIIWPPAPLVPVCFQAVNAPGYSPHRPAPSPPPSLPPFPPPFLLQPEEQEAVEAEEESRVGGLLPEVWAALFRQHQEMLRPLLPWLRQELLNNFGAAWWHVMVTESIILSVLCNFGPDSEALNEIAWCGLGDRAQTLTLSLIDTIVQHCSEEAYRQLGLQHVRVSRGQEDSPVDAPGPAASPLLTLTSRPGPFGST</sequence>
<proteinExistence type="predicted"/>
<dbReference type="InterPro" id="IPR018957">
    <property type="entry name" value="Znf_C3HC4_RING-type"/>
</dbReference>
<dbReference type="GO" id="GO:0000209">
    <property type="term" value="P:protein polyubiquitination"/>
    <property type="evidence" value="ECO:0007669"/>
    <property type="project" value="TreeGrafter"/>
</dbReference>
<evidence type="ECO:0000256" key="4">
    <source>
        <dbReference type="ARBA" id="ARBA00022723"/>
    </source>
</evidence>
<dbReference type="GO" id="GO:0006513">
    <property type="term" value="P:protein monoubiquitination"/>
    <property type="evidence" value="ECO:0007669"/>
    <property type="project" value="TreeGrafter"/>
</dbReference>
<feature type="compositionally biased region" description="Polar residues" evidence="10">
    <location>
        <begin position="241"/>
        <end position="253"/>
    </location>
</feature>
<evidence type="ECO:0000256" key="9">
    <source>
        <dbReference type="PROSITE-ProRule" id="PRU00175"/>
    </source>
</evidence>